<sequence length="53" mass="5723">MALGRRHGEAGTWLNGRIALCLGVVPFNNGRLGSSSGKWNGQDRSTCFLFLIS</sequence>
<dbReference type="Gramene" id="PRQ19636">
    <property type="protein sequence ID" value="PRQ19636"/>
    <property type="gene ID" value="RchiOBHm_Chr7g0219401"/>
</dbReference>
<gene>
    <name evidence="1" type="ORF">RchiOBHm_Chr7g0219401</name>
</gene>
<protein>
    <submittedName>
        <fullName evidence="1">Uncharacterized protein</fullName>
    </submittedName>
</protein>
<comment type="caution">
    <text evidence="1">The sequence shown here is derived from an EMBL/GenBank/DDBJ whole genome shotgun (WGS) entry which is preliminary data.</text>
</comment>
<dbReference type="AlphaFoldDB" id="A0A2P6PCI0"/>
<evidence type="ECO:0000313" key="2">
    <source>
        <dbReference type="Proteomes" id="UP000238479"/>
    </source>
</evidence>
<keyword evidence="2" id="KW-1185">Reference proteome</keyword>
<organism evidence="1 2">
    <name type="scientific">Rosa chinensis</name>
    <name type="common">China rose</name>
    <dbReference type="NCBI Taxonomy" id="74649"/>
    <lineage>
        <taxon>Eukaryota</taxon>
        <taxon>Viridiplantae</taxon>
        <taxon>Streptophyta</taxon>
        <taxon>Embryophyta</taxon>
        <taxon>Tracheophyta</taxon>
        <taxon>Spermatophyta</taxon>
        <taxon>Magnoliopsida</taxon>
        <taxon>eudicotyledons</taxon>
        <taxon>Gunneridae</taxon>
        <taxon>Pentapetalae</taxon>
        <taxon>rosids</taxon>
        <taxon>fabids</taxon>
        <taxon>Rosales</taxon>
        <taxon>Rosaceae</taxon>
        <taxon>Rosoideae</taxon>
        <taxon>Rosoideae incertae sedis</taxon>
        <taxon>Rosa</taxon>
    </lineage>
</organism>
<dbReference type="Proteomes" id="UP000238479">
    <property type="component" value="Chromosome 7"/>
</dbReference>
<name>A0A2P6PCI0_ROSCH</name>
<accession>A0A2P6PCI0</accession>
<dbReference type="EMBL" id="PDCK01000045">
    <property type="protein sequence ID" value="PRQ19636.1"/>
    <property type="molecule type" value="Genomic_DNA"/>
</dbReference>
<proteinExistence type="predicted"/>
<reference evidence="1 2" key="1">
    <citation type="journal article" date="2018" name="Nat. Genet.">
        <title>The Rosa genome provides new insights in the design of modern roses.</title>
        <authorList>
            <person name="Bendahmane M."/>
        </authorList>
    </citation>
    <scope>NUCLEOTIDE SEQUENCE [LARGE SCALE GENOMIC DNA]</scope>
    <source>
        <strain evidence="2">cv. Old Blush</strain>
    </source>
</reference>
<evidence type="ECO:0000313" key="1">
    <source>
        <dbReference type="EMBL" id="PRQ19636.1"/>
    </source>
</evidence>